<feature type="region of interest" description="Disordered" evidence="1">
    <location>
        <begin position="737"/>
        <end position="806"/>
    </location>
</feature>
<accession>A0ABP0NG37</accession>
<protein>
    <submittedName>
        <fullName evidence="2">Uncharacterized protein</fullName>
    </submittedName>
</protein>
<evidence type="ECO:0000313" key="2">
    <source>
        <dbReference type="EMBL" id="CAK9062726.1"/>
    </source>
</evidence>
<comment type="caution">
    <text evidence="2">The sequence shown here is derived from an EMBL/GenBank/DDBJ whole genome shotgun (WGS) entry which is preliminary data.</text>
</comment>
<name>A0ABP0NG37_9DINO</name>
<dbReference type="EMBL" id="CAXAMN010021721">
    <property type="protein sequence ID" value="CAK9062726.1"/>
    <property type="molecule type" value="Genomic_DNA"/>
</dbReference>
<reference evidence="2 3" key="1">
    <citation type="submission" date="2024-02" db="EMBL/GenBank/DDBJ databases">
        <authorList>
            <person name="Chen Y."/>
            <person name="Shah S."/>
            <person name="Dougan E. K."/>
            <person name="Thang M."/>
            <person name="Chan C."/>
        </authorList>
    </citation>
    <scope>NUCLEOTIDE SEQUENCE [LARGE SCALE GENOMIC DNA]</scope>
</reference>
<evidence type="ECO:0000313" key="3">
    <source>
        <dbReference type="Proteomes" id="UP001642484"/>
    </source>
</evidence>
<feature type="compositionally biased region" description="Acidic residues" evidence="1">
    <location>
        <begin position="797"/>
        <end position="806"/>
    </location>
</feature>
<keyword evidence="3" id="KW-1185">Reference proteome</keyword>
<feature type="compositionally biased region" description="Low complexity" evidence="1">
    <location>
        <begin position="752"/>
        <end position="770"/>
    </location>
</feature>
<sequence length="806" mass="93074">MAANPKIRRMYVDSRDGKELSWEFLQRHVARRLYILAKDGGEQPSNIKNWNKHVKEKWLLGARARKIWQQLAVKHVPVIHEYGEGGMPFLAQVEEVCKALDVERHQDEDLKLVEHIVQHSPKRPKMMGPQNDEWVFPEKEEVEMVRLRKIPKSSFDQPVQWSANYFTQQILEDEMLRQMEFVDVEDGKEAEDSEVNPLVRPLDNSEKLQDAAYVSPSDEPVIHLVRFLRLQSAHDAWHLREVQETVCTALGIPLLRSSVREETFPEDQGTPIWARAGGRLYRSACRHCVTSRPEQVFEHAFDAIPIGQIENNEFSQILQLWPVYCTFRLQGERPMDTVQWLAFGDDEKPIATREAEDRESCVSALLGLVPGPCLAESHWHLFVARLLLSVHNDLQLFSQVQLPFCAHDARKDTALRCYTQEMPQCTASQPPHPQDLWESTKRFLTISLQAHGREGEVDGMVAQLRQQSEGIVDVAPELWKILFSGNTPEARWGGLCRLLERCENLEANVHESVLAALLAGYPKQFNLNDRVALPFSPKEVPALQAALQFLLLLKEEPSESELARFLAQLRKRAVGRHLRKINPQFLGKEELPNMRRFGALVIDFMAWWKYLQEHESTHEGPLETFFRNRGQIWKQFMEQHLPKPWENTYKTPRLRKPLSHSQVEYLRAYLLKIEWPDIYTMQRLQRHVSLRTQASFYDWRKTELPQLKRTTKASPRVRRPRVHRRLHRLWAASRHKAARRNICRPAPPNPYAPRAAQPSASDPAGYNEAGGKAGAEADENAGVSQTRENDAIVSEFSDSDWSDSST</sequence>
<proteinExistence type="predicted"/>
<gene>
    <name evidence="2" type="ORF">CCMP2556_LOCUS30843</name>
</gene>
<dbReference type="Proteomes" id="UP001642484">
    <property type="component" value="Unassembled WGS sequence"/>
</dbReference>
<evidence type="ECO:0000256" key="1">
    <source>
        <dbReference type="SAM" id="MobiDB-lite"/>
    </source>
</evidence>
<organism evidence="2 3">
    <name type="scientific">Durusdinium trenchii</name>
    <dbReference type="NCBI Taxonomy" id="1381693"/>
    <lineage>
        <taxon>Eukaryota</taxon>
        <taxon>Sar</taxon>
        <taxon>Alveolata</taxon>
        <taxon>Dinophyceae</taxon>
        <taxon>Suessiales</taxon>
        <taxon>Symbiodiniaceae</taxon>
        <taxon>Durusdinium</taxon>
    </lineage>
</organism>